<dbReference type="Pfam" id="PF00005">
    <property type="entry name" value="ABC_tran"/>
    <property type="match status" value="1"/>
</dbReference>
<keyword evidence="1" id="KW-0813">Transport</keyword>
<dbReference type="GO" id="GO:0015192">
    <property type="term" value="F:L-phenylalanine transmembrane transporter activity"/>
    <property type="evidence" value="ECO:0007669"/>
    <property type="project" value="TreeGrafter"/>
</dbReference>
<dbReference type="GO" id="GO:0015808">
    <property type="term" value="P:L-alanine transport"/>
    <property type="evidence" value="ECO:0007669"/>
    <property type="project" value="TreeGrafter"/>
</dbReference>
<evidence type="ECO:0000256" key="4">
    <source>
        <dbReference type="ARBA" id="ARBA00022840"/>
    </source>
</evidence>
<accession>A0A0D6HIC3</accession>
<keyword evidence="2" id="KW-0472">Membrane</keyword>
<dbReference type="InterPro" id="IPR003593">
    <property type="entry name" value="AAA+_ATPase"/>
</dbReference>
<keyword evidence="3" id="KW-0547">Nucleotide-binding</keyword>
<dbReference type="PROSITE" id="PS50893">
    <property type="entry name" value="ABC_TRANSPORTER_2"/>
    <property type="match status" value="1"/>
</dbReference>
<dbReference type="GeneID" id="75276644"/>
<dbReference type="GO" id="GO:0042941">
    <property type="term" value="P:D-alanine transmembrane transport"/>
    <property type="evidence" value="ECO:0007669"/>
    <property type="project" value="TreeGrafter"/>
</dbReference>
<dbReference type="InterPro" id="IPR032823">
    <property type="entry name" value="BCA_ABC_TP_C"/>
</dbReference>
<keyword evidence="2" id="KW-1003">Cell membrane</keyword>
<dbReference type="GO" id="GO:1903805">
    <property type="term" value="P:L-valine import across plasma membrane"/>
    <property type="evidence" value="ECO:0007669"/>
    <property type="project" value="TreeGrafter"/>
</dbReference>
<evidence type="ECO:0000256" key="3">
    <source>
        <dbReference type="ARBA" id="ARBA00022741"/>
    </source>
</evidence>
<dbReference type="Proteomes" id="UP001141992">
    <property type="component" value="Unassembled WGS sequence"/>
</dbReference>
<name>A0A0D6HIC3_ALCXX</name>
<evidence type="ECO:0000313" key="6">
    <source>
        <dbReference type="Proteomes" id="UP001141992"/>
    </source>
</evidence>
<sequence>MALLDVKNLTKRFGGLVANKDISLSVEAGEIVAIIGPNGAGKSTLFNGLVGHHEPTSGTVAFAGESMIGRRPEQVAAMGLVRTYQIPRSFGQMTVLENAMVGALLRHPRLPDARRASARVLELVGLADRADTLAAELNVAGQKRVELARALATEPRMLLLDEVAGGLNPAEAIALAEILRGIHAAGVTLIIVEHVLEVVMRLAQRVLVLNFGQMIAEGAPQDIVRNPAVIEAYLGRKHRA</sequence>
<gene>
    <name evidence="5" type="ORF">O9570_05685</name>
</gene>
<dbReference type="EMBL" id="JAPZVI010000003">
    <property type="protein sequence ID" value="MCZ8400924.1"/>
    <property type="molecule type" value="Genomic_DNA"/>
</dbReference>
<reference evidence="5" key="1">
    <citation type="submission" date="2022-12" db="EMBL/GenBank/DDBJ databases">
        <authorList>
            <person name="Voronina O.L."/>
            <person name="Kunda M.S."/>
            <person name="Ryzhova N."/>
            <person name="Aksenova E.I."/>
        </authorList>
    </citation>
    <scope>NUCLEOTIDE SEQUENCE</scope>
    <source>
        <strain evidence="5">SCCH136:Ach223948</strain>
    </source>
</reference>
<dbReference type="GO" id="GO:1903806">
    <property type="term" value="P:L-isoleucine import across plasma membrane"/>
    <property type="evidence" value="ECO:0007669"/>
    <property type="project" value="TreeGrafter"/>
</dbReference>
<accession>A0A0M7GS47</accession>
<keyword evidence="4 5" id="KW-0067">ATP-binding</keyword>
<dbReference type="SUPFAM" id="SSF52540">
    <property type="entry name" value="P-loop containing nucleoside triphosphate hydrolases"/>
    <property type="match status" value="1"/>
</dbReference>
<dbReference type="GO" id="GO:0016887">
    <property type="term" value="F:ATP hydrolysis activity"/>
    <property type="evidence" value="ECO:0007669"/>
    <property type="project" value="InterPro"/>
</dbReference>
<dbReference type="GO" id="GO:0005524">
    <property type="term" value="F:ATP binding"/>
    <property type="evidence" value="ECO:0007669"/>
    <property type="project" value="UniProtKB-KW"/>
</dbReference>
<protein>
    <submittedName>
        <fullName evidence="5">ABC transporter ATP-binding protein</fullName>
    </submittedName>
</protein>
<dbReference type="InterPro" id="IPR003439">
    <property type="entry name" value="ABC_transporter-like_ATP-bd"/>
</dbReference>
<dbReference type="InterPro" id="IPR051120">
    <property type="entry name" value="ABC_AA/LPS_Transport"/>
</dbReference>
<dbReference type="Pfam" id="PF12399">
    <property type="entry name" value="BCA_ABC_TP_C"/>
    <property type="match status" value="1"/>
</dbReference>
<dbReference type="eggNOG" id="COG0411">
    <property type="taxonomic scope" value="Bacteria"/>
</dbReference>
<dbReference type="RefSeq" id="WP_020927499.1">
    <property type="nucleotide sequence ID" value="NZ_CABIYZ010000009.1"/>
</dbReference>
<evidence type="ECO:0000256" key="1">
    <source>
        <dbReference type="ARBA" id="ARBA00022448"/>
    </source>
</evidence>
<dbReference type="GO" id="GO:0005304">
    <property type="term" value="F:L-valine transmembrane transporter activity"/>
    <property type="evidence" value="ECO:0007669"/>
    <property type="project" value="TreeGrafter"/>
</dbReference>
<dbReference type="AlphaFoldDB" id="A0A0D6HIC3"/>
<dbReference type="GO" id="GO:0015188">
    <property type="term" value="F:L-isoleucine transmembrane transporter activity"/>
    <property type="evidence" value="ECO:0007669"/>
    <property type="project" value="TreeGrafter"/>
</dbReference>
<comment type="caution">
    <text evidence="5">The sequence shown here is derived from an EMBL/GenBank/DDBJ whole genome shotgun (WGS) entry which is preliminary data.</text>
</comment>
<dbReference type="CDD" id="cd03219">
    <property type="entry name" value="ABC_Mj1267_LivG_branched"/>
    <property type="match status" value="1"/>
</dbReference>
<dbReference type="PANTHER" id="PTHR45772">
    <property type="entry name" value="CONSERVED COMPONENT OF ABC TRANSPORTER FOR NATURAL AMINO ACIDS-RELATED"/>
    <property type="match status" value="1"/>
</dbReference>
<dbReference type="Gene3D" id="3.40.50.300">
    <property type="entry name" value="P-loop containing nucleotide triphosphate hydrolases"/>
    <property type="match status" value="1"/>
</dbReference>
<proteinExistence type="predicted"/>
<dbReference type="PANTHER" id="PTHR45772:SF7">
    <property type="entry name" value="AMINO ACID ABC TRANSPORTER ATP-BINDING PROTEIN"/>
    <property type="match status" value="1"/>
</dbReference>
<dbReference type="InterPro" id="IPR027417">
    <property type="entry name" value="P-loop_NTPase"/>
</dbReference>
<dbReference type="GO" id="GO:0005886">
    <property type="term" value="C:plasma membrane"/>
    <property type="evidence" value="ECO:0007669"/>
    <property type="project" value="TreeGrafter"/>
</dbReference>
<dbReference type="KEGG" id="axx:ERS451415_02660"/>
<organism evidence="5 6">
    <name type="scientific">Alcaligenes xylosoxydans xylosoxydans</name>
    <name type="common">Achromobacter xylosoxidans</name>
    <dbReference type="NCBI Taxonomy" id="85698"/>
    <lineage>
        <taxon>Bacteria</taxon>
        <taxon>Pseudomonadati</taxon>
        <taxon>Pseudomonadota</taxon>
        <taxon>Betaproteobacteria</taxon>
        <taxon>Burkholderiales</taxon>
        <taxon>Alcaligenaceae</taxon>
        <taxon>Achromobacter</taxon>
    </lineage>
</organism>
<dbReference type="SMART" id="SM00382">
    <property type="entry name" value="AAA"/>
    <property type="match status" value="1"/>
</dbReference>
<evidence type="ECO:0000313" key="5">
    <source>
        <dbReference type="EMBL" id="MCZ8400924.1"/>
    </source>
</evidence>
<evidence type="ECO:0000256" key="2">
    <source>
        <dbReference type="ARBA" id="ARBA00022475"/>
    </source>
</evidence>